<comment type="catalytic activity">
    <reaction evidence="14 15">
        <text>ATP + H2O = ADP + phosphate + H(+)</text>
        <dbReference type="Rhea" id="RHEA:13065"/>
        <dbReference type="ChEBI" id="CHEBI:15377"/>
        <dbReference type="ChEBI" id="CHEBI:15378"/>
        <dbReference type="ChEBI" id="CHEBI:30616"/>
        <dbReference type="ChEBI" id="CHEBI:43474"/>
        <dbReference type="ChEBI" id="CHEBI:456216"/>
        <dbReference type="EC" id="5.6.2.4"/>
    </reaction>
</comment>
<keyword evidence="6 15" id="KW-0347">Helicase</keyword>
<dbReference type="CDD" id="cd17992">
    <property type="entry name" value="DEXHc_RecG"/>
    <property type="match status" value="1"/>
</dbReference>
<dbReference type="InterPro" id="IPR014001">
    <property type="entry name" value="Helicase_ATP-bd"/>
</dbReference>
<dbReference type="AlphaFoldDB" id="A0A2H0LVZ1"/>
<evidence type="ECO:0000313" key="18">
    <source>
        <dbReference type="EMBL" id="PIQ88562.1"/>
    </source>
</evidence>
<keyword evidence="4 15" id="KW-0227">DNA damage</keyword>
<keyword evidence="8" id="KW-0238">DNA-binding</keyword>
<dbReference type="GO" id="GO:0043138">
    <property type="term" value="F:3'-5' DNA helicase activity"/>
    <property type="evidence" value="ECO:0007669"/>
    <property type="project" value="UniProtKB-EC"/>
</dbReference>
<dbReference type="Gene3D" id="2.40.50.140">
    <property type="entry name" value="Nucleic acid-binding proteins"/>
    <property type="match status" value="1"/>
</dbReference>
<keyword evidence="11" id="KW-0413">Isomerase</keyword>
<evidence type="ECO:0000259" key="16">
    <source>
        <dbReference type="PROSITE" id="PS51192"/>
    </source>
</evidence>
<dbReference type="NCBIfam" id="NF008165">
    <property type="entry name" value="PRK10917.1-3"/>
    <property type="match status" value="1"/>
</dbReference>
<gene>
    <name evidence="18" type="ORF">COV72_07440</name>
</gene>
<sequence>MPYNFNTHVRYLKGVGLKRAVLLKKIGIYSIEDILYYFPRRYEDHSNFVSLHKITNSGIYTVRAKVLTIRQRLSWRRRGFSITEALLSDGTGKISAVWFNQTYLKNYFKTGVETVLYGKVELHEGKLQIKSAEFEIIDGDNNKDNTLNLNKMVPVYVLPEGISQRYFRKIVKKVLEEYIPRVREILPYDIRKKYGFLNLAKSILTMHFPRDEASKKEAYRRLSFEEFFLYQIPILMRKIKRGNKRGITHKINGEIFNRFISSLPFELTGAQKRALEEIKRDMSGAAPMQRLLQGEVASGKTVLAAAAACIALDGGYQAAFMVPTEILARQHYENIRCQMSDDRCQSRKITIALLASSINKKEKNKLYKQIEEGGVDLVIGTHSLLEESLKFNNLGLVIIDEQHKFGVGQRALLPKKGNNPDCLIMTATPIPRTLSFTIYGDLDISLLDELPKNRLSIDTVLYSPKQRKEAYSFIKDKIEQKQQAYIICPNIEESDFLGLRSIADIYAEIKNEFSSFNIGLIHGKMNQIEQDKIMSDFQRGVMHVLVATTVLEVGVDVPNACVMLIEEAQMFGLSQLHQLRGRIGRGGLKSYCLLIAEVNSADAQYRLKTMLNVSDGFKIAEEDLRLRGPGEFFGKRQHGLTELRIADPLSQMHLLKNAREEAAGLLAGDPELVLKQNLDLRNMLKKRFPEYEELIMAG</sequence>
<keyword evidence="10 15" id="KW-0234">DNA repair</keyword>
<dbReference type="Proteomes" id="UP000229641">
    <property type="component" value="Unassembled WGS sequence"/>
</dbReference>
<evidence type="ECO:0000259" key="17">
    <source>
        <dbReference type="PROSITE" id="PS51194"/>
    </source>
</evidence>
<dbReference type="GO" id="GO:0006281">
    <property type="term" value="P:DNA repair"/>
    <property type="evidence" value="ECO:0007669"/>
    <property type="project" value="UniProtKB-UniRule"/>
</dbReference>
<dbReference type="CDD" id="cd04488">
    <property type="entry name" value="RecG_wedge_OBF"/>
    <property type="match status" value="1"/>
</dbReference>
<dbReference type="InterPro" id="IPR001650">
    <property type="entry name" value="Helicase_C-like"/>
</dbReference>
<dbReference type="GO" id="GO:0016887">
    <property type="term" value="F:ATP hydrolysis activity"/>
    <property type="evidence" value="ECO:0007669"/>
    <property type="project" value="RHEA"/>
</dbReference>
<keyword evidence="5 15" id="KW-0378">Hydrolase</keyword>
<dbReference type="InterPro" id="IPR012340">
    <property type="entry name" value="NA-bd_OB-fold"/>
</dbReference>
<evidence type="ECO:0000256" key="15">
    <source>
        <dbReference type="RuleBase" id="RU363016"/>
    </source>
</evidence>
<reference evidence="18 19" key="1">
    <citation type="submission" date="2017-09" db="EMBL/GenBank/DDBJ databases">
        <title>Depth-based differentiation of microbial function through sediment-hosted aquifers and enrichment of novel symbionts in the deep terrestrial subsurface.</title>
        <authorList>
            <person name="Probst A.J."/>
            <person name="Ladd B."/>
            <person name="Jarett J.K."/>
            <person name="Geller-Mcgrath D.E."/>
            <person name="Sieber C.M."/>
            <person name="Emerson J.B."/>
            <person name="Anantharaman K."/>
            <person name="Thomas B.C."/>
            <person name="Malmstrom R."/>
            <person name="Stieglmeier M."/>
            <person name="Klingl A."/>
            <person name="Woyke T."/>
            <person name="Ryan C.M."/>
            <person name="Banfield J.F."/>
        </authorList>
    </citation>
    <scope>NUCLEOTIDE SEQUENCE [LARGE SCALE GENOMIC DNA]</scope>
    <source>
        <strain evidence="18">CG11_big_fil_rev_8_21_14_0_20_42_13</strain>
    </source>
</reference>
<dbReference type="SMART" id="SM00487">
    <property type="entry name" value="DEXDc"/>
    <property type="match status" value="1"/>
</dbReference>
<dbReference type="Gene3D" id="3.40.50.300">
    <property type="entry name" value="P-loop containing nucleotide triphosphate hydrolases"/>
    <property type="match status" value="2"/>
</dbReference>
<dbReference type="NCBIfam" id="NF008168">
    <property type="entry name" value="PRK10917.2-2"/>
    <property type="match status" value="1"/>
</dbReference>
<dbReference type="GO" id="GO:0005524">
    <property type="term" value="F:ATP binding"/>
    <property type="evidence" value="ECO:0007669"/>
    <property type="project" value="UniProtKB-KW"/>
</dbReference>
<dbReference type="Pfam" id="PF19833">
    <property type="entry name" value="RecG_dom3_C"/>
    <property type="match status" value="1"/>
</dbReference>
<dbReference type="Pfam" id="PF17191">
    <property type="entry name" value="RecG_wedge"/>
    <property type="match status" value="1"/>
</dbReference>
<keyword evidence="9 15" id="KW-0233">DNA recombination</keyword>
<evidence type="ECO:0000256" key="9">
    <source>
        <dbReference type="ARBA" id="ARBA00023172"/>
    </source>
</evidence>
<dbReference type="GO" id="GO:0003677">
    <property type="term" value="F:DNA binding"/>
    <property type="evidence" value="ECO:0007669"/>
    <property type="project" value="UniProtKB-KW"/>
</dbReference>
<dbReference type="SUPFAM" id="SSF52540">
    <property type="entry name" value="P-loop containing nucleoside triphosphate hydrolases"/>
    <property type="match status" value="2"/>
</dbReference>
<dbReference type="InterPro" id="IPR004609">
    <property type="entry name" value="ATP-dep_DNA_helicase_RecG"/>
</dbReference>
<dbReference type="EMBL" id="PCWA01000096">
    <property type="protein sequence ID" value="PIQ88562.1"/>
    <property type="molecule type" value="Genomic_DNA"/>
</dbReference>
<dbReference type="InterPro" id="IPR047112">
    <property type="entry name" value="RecG/Mfd"/>
</dbReference>
<dbReference type="GO" id="GO:0006310">
    <property type="term" value="P:DNA recombination"/>
    <property type="evidence" value="ECO:0007669"/>
    <property type="project" value="UniProtKB-UniRule"/>
</dbReference>
<protein>
    <recommendedName>
        <fullName evidence="2 15">ATP-dependent DNA helicase RecG</fullName>
        <ecNumber evidence="13 15">5.6.2.4</ecNumber>
    </recommendedName>
</protein>
<organism evidence="18 19">
    <name type="scientific">Candidatus Ghiorseimicrobium undicola</name>
    <dbReference type="NCBI Taxonomy" id="1974746"/>
    <lineage>
        <taxon>Bacteria</taxon>
        <taxon>Pseudomonadati</taxon>
        <taxon>Candidatus Omnitrophota</taxon>
        <taxon>Candidatus Ghiorseimicrobium</taxon>
    </lineage>
</organism>
<dbReference type="PROSITE" id="PS51194">
    <property type="entry name" value="HELICASE_CTER"/>
    <property type="match status" value="1"/>
</dbReference>
<keyword evidence="7 15" id="KW-0067">ATP-binding</keyword>
<evidence type="ECO:0000256" key="11">
    <source>
        <dbReference type="ARBA" id="ARBA00023235"/>
    </source>
</evidence>
<evidence type="ECO:0000256" key="13">
    <source>
        <dbReference type="ARBA" id="ARBA00034808"/>
    </source>
</evidence>
<dbReference type="InterPro" id="IPR027417">
    <property type="entry name" value="P-loop_NTPase"/>
</dbReference>
<evidence type="ECO:0000256" key="6">
    <source>
        <dbReference type="ARBA" id="ARBA00022806"/>
    </source>
</evidence>
<evidence type="ECO:0000256" key="2">
    <source>
        <dbReference type="ARBA" id="ARBA00017846"/>
    </source>
</evidence>
<dbReference type="EC" id="5.6.2.4" evidence="13 15"/>
<keyword evidence="3 15" id="KW-0547">Nucleotide-binding</keyword>
<dbReference type="PANTHER" id="PTHR47964">
    <property type="entry name" value="ATP-DEPENDENT DNA HELICASE HOMOLOG RECG, CHLOROPLASTIC"/>
    <property type="match status" value="1"/>
</dbReference>
<evidence type="ECO:0000256" key="10">
    <source>
        <dbReference type="ARBA" id="ARBA00023204"/>
    </source>
</evidence>
<dbReference type="InterPro" id="IPR011545">
    <property type="entry name" value="DEAD/DEAH_box_helicase_dom"/>
</dbReference>
<feature type="domain" description="Helicase ATP-binding" evidence="16">
    <location>
        <begin position="281"/>
        <end position="447"/>
    </location>
</feature>
<dbReference type="SMART" id="SM00490">
    <property type="entry name" value="HELICc"/>
    <property type="match status" value="1"/>
</dbReference>
<dbReference type="NCBIfam" id="TIGR00643">
    <property type="entry name" value="recG"/>
    <property type="match status" value="1"/>
</dbReference>
<evidence type="ECO:0000313" key="19">
    <source>
        <dbReference type="Proteomes" id="UP000229641"/>
    </source>
</evidence>
<name>A0A2H0LVZ1_9BACT</name>
<accession>A0A2H0LVZ1</accession>
<evidence type="ECO:0000256" key="12">
    <source>
        <dbReference type="ARBA" id="ARBA00034617"/>
    </source>
</evidence>
<dbReference type="Pfam" id="PF00271">
    <property type="entry name" value="Helicase_C"/>
    <property type="match status" value="1"/>
</dbReference>
<evidence type="ECO:0000256" key="3">
    <source>
        <dbReference type="ARBA" id="ARBA00022741"/>
    </source>
</evidence>
<comment type="similarity">
    <text evidence="1 15">Belongs to the helicase family. RecG subfamily.</text>
</comment>
<dbReference type="SUPFAM" id="SSF50249">
    <property type="entry name" value="Nucleic acid-binding proteins"/>
    <property type="match status" value="1"/>
</dbReference>
<proteinExistence type="inferred from homology"/>
<comment type="catalytic activity">
    <reaction evidence="12 15">
        <text>Couples ATP hydrolysis with the unwinding of duplex DNA by translocating in the 3'-5' direction.</text>
        <dbReference type="EC" id="5.6.2.4"/>
    </reaction>
</comment>
<evidence type="ECO:0000256" key="7">
    <source>
        <dbReference type="ARBA" id="ARBA00022840"/>
    </source>
</evidence>
<dbReference type="PANTHER" id="PTHR47964:SF1">
    <property type="entry name" value="ATP-DEPENDENT DNA HELICASE HOMOLOG RECG, CHLOROPLASTIC"/>
    <property type="match status" value="1"/>
</dbReference>
<dbReference type="InterPro" id="IPR045562">
    <property type="entry name" value="RecG_dom3_C"/>
</dbReference>
<comment type="function">
    <text evidence="15">Plays a critical role in recombination and DNA repair. Helps process Holliday junction intermediates to mature products by catalyzing branch migration. Has replication fork regression activity, unwinds stalled or blocked replication forks to make a HJ that can be resolved. Has a DNA unwinding activity characteristic of a DNA helicase with 3'-5' polarity.</text>
</comment>
<comment type="caution">
    <text evidence="18">The sequence shown here is derived from an EMBL/GenBank/DDBJ whole genome shotgun (WGS) entry which is preliminary data.</text>
</comment>
<evidence type="ECO:0000256" key="1">
    <source>
        <dbReference type="ARBA" id="ARBA00007504"/>
    </source>
</evidence>
<evidence type="ECO:0000256" key="4">
    <source>
        <dbReference type="ARBA" id="ARBA00022763"/>
    </source>
</evidence>
<evidence type="ECO:0000256" key="8">
    <source>
        <dbReference type="ARBA" id="ARBA00023125"/>
    </source>
</evidence>
<evidence type="ECO:0000256" key="14">
    <source>
        <dbReference type="ARBA" id="ARBA00048988"/>
    </source>
</evidence>
<dbReference type="PROSITE" id="PS51192">
    <property type="entry name" value="HELICASE_ATP_BIND_1"/>
    <property type="match status" value="1"/>
</dbReference>
<dbReference type="Pfam" id="PF00270">
    <property type="entry name" value="DEAD"/>
    <property type="match status" value="1"/>
</dbReference>
<evidence type="ECO:0000256" key="5">
    <source>
        <dbReference type="ARBA" id="ARBA00022801"/>
    </source>
</evidence>
<dbReference type="InterPro" id="IPR033454">
    <property type="entry name" value="RecG_wedge"/>
</dbReference>
<feature type="domain" description="Helicase C-terminal" evidence="17">
    <location>
        <begin position="466"/>
        <end position="625"/>
    </location>
</feature>